<reference evidence="10" key="1">
    <citation type="journal article" date="2016" name="Mol. Ecol. Resour.">
        <title>Evaluation of the impact of RNA preservation methods of spiders for de novo transcriptome assembly.</title>
        <authorList>
            <person name="Kono N."/>
            <person name="Nakamura H."/>
            <person name="Ito Y."/>
            <person name="Tomita M."/>
            <person name="Arakawa K."/>
        </authorList>
    </citation>
    <scope>NUCLEOTIDE SEQUENCE</scope>
    <source>
        <tissue evidence="10">Whole body</tissue>
    </source>
</reference>
<evidence type="ECO:0000256" key="5">
    <source>
        <dbReference type="ARBA" id="ARBA00022777"/>
    </source>
</evidence>
<evidence type="ECO:0000313" key="10">
    <source>
        <dbReference type="EMBL" id="LAA07545.1"/>
    </source>
</evidence>
<name>A0A2L2YJR8_PARTP</name>
<dbReference type="FunFam" id="3.30.200.20:FF:000264">
    <property type="entry name" value="Protein-ribulosamine 3-kinase, chloroplastic"/>
    <property type="match status" value="1"/>
</dbReference>
<dbReference type="OMA" id="EXHAAKL"/>
<dbReference type="GeneID" id="107439424"/>
<comment type="catalytic activity">
    <reaction evidence="7">
        <text>N(6)-D-ribulosyl-L-lysyl-[protein] + ATP = N(6)-(3-O-phospho-D-ribulosyl)-L-lysyl-[protein] + ADP + H(+)</text>
        <dbReference type="Rhea" id="RHEA:48432"/>
        <dbReference type="Rhea" id="RHEA-COMP:12103"/>
        <dbReference type="Rhea" id="RHEA-COMP:12104"/>
        <dbReference type="ChEBI" id="CHEBI:15378"/>
        <dbReference type="ChEBI" id="CHEBI:30616"/>
        <dbReference type="ChEBI" id="CHEBI:90418"/>
        <dbReference type="ChEBI" id="CHEBI:90420"/>
        <dbReference type="ChEBI" id="CHEBI:456216"/>
        <dbReference type="EC" id="2.7.1.172"/>
    </reaction>
    <physiologicalReaction direction="left-to-right" evidence="7">
        <dbReference type="Rhea" id="RHEA:48433"/>
    </physiologicalReaction>
</comment>
<organism evidence="10">
    <name type="scientific">Parasteatoda tepidariorum</name>
    <name type="common">Common house spider</name>
    <name type="synonym">Achaearanea tepidariorum</name>
    <dbReference type="NCBI Taxonomy" id="114398"/>
    <lineage>
        <taxon>Eukaryota</taxon>
        <taxon>Metazoa</taxon>
        <taxon>Ecdysozoa</taxon>
        <taxon>Arthropoda</taxon>
        <taxon>Chelicerata</taxon>
        <taxon>Arachnida</taxon>
        <taxon>Araneae</taxon>
        <taxon>Araneomorphae</taxon>
        <taxon>Entelegynae</taxon>
        <taxon>Araneoidea</taxon>
        <taxon>Theridiidae</taxon>
        <taxon>Parasteatoda</taxon>
    </lineage>
</organism>
<dbReference type="KEGG" id="ptep:107439424"/>
<dbReference type="OrthoDB" id="5772781at2759"/>
<evidence type="ECO:0000256" key="1">
    <source>
        <dbReference type="ARBA" id="ARBA00009460"/>
    </source>
</evidence>
<keyword evidence="5 9" id="KW-0418">Kinase</keyword>
<dbReference type="PANTHER" id="PTHR12149:SF8">
    <property type="entry name" value="PROTEIN-RIBULOSAMINE 3-KINASE"/>
    <property type="match status" value="1"/>
</dbReference>
<evidence type="ECO:0000256" key="3">
    <source>
        <dbReference type="ARBA" id="ARBA00022679"/>
    </source>
</evidence>
<dbReference type="Pfam" id="PF03881">
    <property type="entry name" value="Fructosamin_kin"/>
    <property type="match status" value="1"/>
</dbReference>
<dbReference type="EMBL" id="IAAA01020196">
    <property type="protein sequence ID" value="LAA07545.1"/>
    <property type="molecule type" value="mRNA"/>
</dbReference>
<dbReference type="EMBL" id="IAAA01020195">
    <property type="protein sequence ID" value="LAA07544.1"/>
    <property type="molecule type" value="mRNA"/>
</dbReference>
<dbReference type="PANTHER" id="PTHR12149">
    <property type="entry name" value="FRUCTOSAMINE 3 KINASE-RELATED PROTEIN"/>
    <property type="match status" value="1"/>
</dbReference>
<evidence type="ECO:0000256" key="4">
    <source>
        <dbReference type="ARBA" id="ARBA00022741"/>
    </source>
</evidence>
<comment type="catalytic activity">
    <reaction evidence="8">
        <text>N(6)-(D-psicosyl)-L-lysyl-[protein] + ATP = N(6)-(3-O-phospho-D-psicosyl)-L-lysyl-[protein] + ADP + H(+)</text>
        <dbReference type="Rhea" id="RHEA:61392"/>
        <dbReference type="Rhea" id="RHEA-COMP:15796"/>
        <dbReference type="Rhea" id="RHEA-COMP:15797"/>
        <dbReference type="ChEBI" id="CHEBI:15378"/>
        <dbReference type="ChEBI" id="CHEBI:30616"/>
        <dbReference type="ChEBI" id="CHEBI:144621"/>
        <dbReference type="ChEBI" id="CHEBI:144622"/>
        <dbReference type="ChEBI" id="CHEBI:456216"/>
    </reaction>
    <physiologicalReaction direction="left-to-right" evidence="8">
        <dbReference type="Rhea" id="RHEA:61393"/>
    </physiologicalReaction>
</comment>
<evidence type="ECO:0000256" key="9">
    <source>
        <dbReference type="PIRNR" id="PIRNR006221"/>
    </source>
</evidence>
<dbReference type="RefSeq" id="XP_042901158.1">
    <property type="nucleotide sequence ID" value="XM_043045224.2"/>
</dbReference>
<dbReference type="FunFam" id="3.90.1200.10:FF:000003">
    <property type="entry name" value="fructosamine-3-kinase isoform X1"/>
    <property type="match status" value="1"/>
</dbReference>
<dbReference type="Gene3D" id="3.90.1200.10">
    <property type="match status" value="1"/>
</dbReference>
<evidence type="ECO:0000256" key="2">
    <source>
        <dbReference type="ARBA" id="ARBA00011961"/>
    </source>
</evidence>
<dbReference type="PIRSF" id="PIRSF006221">
    <property type="entry name" value="Ketosamine-3-kinase"/>
    <property type="match status" value="1"/>
</dbReference>
<evidence type="ECO:0000256" key="6">
    <source>
        <dbReference type="ARBA" id="ARBA00022840"/>
    </source>
</evidence>
<dbReference type="RefSeq" id="XP_015907505.1">
    <property type="nucleotide sequence ID" value="XM_016052019.3"/>
</dbReference>
<protein>
    <recommendedName>
        <fullName evidence="2">protein-ribulosamine 3-kinase</fullName>
        <ecNumber evidence="2">2.7.1.172</ecNumber>
    </recommendedName>
</protein>
<dbReference type="Gene3D" id="3.30.200.20">
    <property type="entry name" value="Phosphorylase Kinase, domain 1"/>
    <property type="match status" value="1"/>
</dbReference>
<proteinExistence type="evidence at transcript level"/>
<evidence type="ECO:0000256" key="8">
    <source>
        <dbReference type="ARBA" id="ARBA00050767"/>
    </source>
</evidence>
<accession>A0A2L2YJR8</accession>
<keyword evidence="3 9" id="KW-0808">Transferase</keyword>
<dbReference type="GO" id="GO:0102193">
    <property type="term" value="F:protein-ribulosamine 3-kinase activity"/>
    <property type="evidence" value="ECO:0007669"/>
    <property type="project" value="UniProtKB-EC"/>
</dbReference>
<evidence type="ECO:0000256" key="7">
    <source>
        <dbReference type="ARBA" id="ARBA00048655"/>
    </source>
</evidence>
<keyword evidence="4" id="KW-0547">Nucleotide-binding</keyword>
<sequence>MENELKAALKLSSVKFRGSATGGCIHEGKIYVTENGPIFVKISKDPMARPLFEGEIAGLRAIHNTKTVRVPTPIEIVELSKGLCLVMEYVDMRSLTKAAIELGDELAKMHLHNRSLKSNEASIHKNTNDGVQYIDQYGFHCPTYCGRIIQDNTWKENWAEFFAQKIDSQLKLIESDYADREARELWSELSLKVPNFFKDVEVTPSLLHGDLWSGNAASAPEGAIIFDPASFYGHDEYDLAIAKMFGGFSQAFFTAYHNVLPKKPNFEKRIELYQLFHYLNHWNHFGTGYRSSSISIMRSLLQNL</sequence>
<dbReference type="GO" id="GO:0005524">
    <property type="term" value="F:ATP binding"/>
    <property type="evidence" value="ECO:0007669"/>
    <property type="project" value="UniProtKB-KW"/>
</dbReference>
<dbReference type="AlphaFoldDB" id="A0A2L2YJR8"/>
<dbReference type="SUPFAM" id="SSF56112">
    <property type="entry name" value="Protein kinase-like (PK-like)"/>
    <property type="match status" value="1"/>
</dbReference>
<dbReference type="GO" id="GO:0005829">
    <property type="term" value="C:cytosol"/>
    <property type="evidence" value="ECO:0007669"/>
    <property type="project" value="UniProtKB-ARBA"/>
</dbReference>
<keyword evidence="6" id="KW-0067">ATP-binding</keyword>
<dbReference type="EC" id="2.7.1.172" evidence="2"/>
<comment type="similarity">
    <text evidence="1 9">Belongs to the fructosamine kinase family.</text>
</comment>
<dbReference type="InterPro" id="IPR011009">
    <property type="entry name" value="Kinase-like_dom_sf"/>
</dbReference>
<dbReference type="InterPro" id="IPR016477">
    <property type="entry name" value="Fructo-/Ketosamine-3-kinase"/>
</dbReference>
<dbReference type="GO" id="GO:0016301">
    <property type="term" value="F:kinase activity"/>
    <property type="evidence" value="ECO:0007669"/>
    <property type="project" value="UniProtKB-UniRule"/>
</dbReference>